<sequence>MAYVYPGEESLDYLPCRYGRSRLMFRGPRRDVSGRYAVVLGGIEAYGRYIPRPYPVLVEAALGLPVVNLGCPNAGPDAWLGDPAVMEVVGRAAAVVVQVPGAADLTNRLYAVHPRRNDRFLRASPLLQTIYRGVDFTDFSFTRHLLQSLHAAGEARFALVAEELRTAWMARMGALLSQVPGRKVLLWMADHAPGPRRDVPLGEPVLVDAAMLETAGAQADAVVCAVTSARARAQGVAGMVFPAMAEPAARGLPGVTAHEEVAAALLPVLGEMLRDGKKGAA</sequence>
<dbReference type="InterPro" id="IPR045524">
    <property type="entry name" value="DUF6473"/>
</dbReference>
<keyword evidence="3" id="KW-1185">Reference proteome</keyword>
<name>A0ABW9Y9P6_9RHOB</name>
<evidence type="ECO:0000259" key="1">
    <source>
        <dbReference type="Pfam" id="PF20078"/>
    </source>
</evidence>
<accession>A0ABW9Y9P6</accession>
<protein>
    <recommendedName>
        <fullName evidence="1">DUF6473 domain-containing protein</fullName>
    </recommendedName>
</protein>
<dbReference type="RefSeq" id="WP_161768384.1">
    <property type="nucleotide sequence ID" value="NZ_JAAATW010000004.1"/>
</dbReference>
<organism evidence="2 3">
    <name type="scientific">Paragemmobacter ruber</name>
    <dbReference type="NCBI Taxonomy" id="1985673"/>
    <lineage>
        <taxon>Bacteria</taxon>
        <taxon>Pseudomonadati</taxon>
        <taxon>Pseudomonadota</taxon>
        <taxon>Alphaproteobacteria</taxon>
        <taxon>Rhodobacterales</taxon>
        <taxon>Paracoccaceae</taxon>
        <taxon>Paragemmobacter</taxon>
    </lineage>
</organism>
<evidence type="ECO:0000313" key="2">
    <source>
        <dbReference type="EMBL" id="NBE09330.1"/>
    </source>
</evidence>
<gene>
    <name evidence="2" type="ORF">GU920_17425</name>
</gene>
<proteinExistence type="predicted"/>
<feature type="domain" description="DUF6473" evidence="1">
    <location>
        <begin position="1"/>
        <end position="272"/>
    </location>
</feature>
<dbReference type="EMBL" id="JAAATW010000004">
    <property type="protein sequence ID" value="NBE09330.1"/>
    <property type="molecule type" value="Genomic_DNA"/>
</dbReference>
<reference evidence="3" key="1">
    <citation type="submission" date="2020-01" db="EMBL/GenBank/DDBJ databases">
        <title>Sphingomonas sp. strain CSW-10.</title>
        <authorList>
            <person name="Chen W.-M."/>
        </authorList>
    </citation>
    <scope>NUCLEOTIDE SEQUENCE [LARGE SCALE GENOMIC DNA]</scope>
    <source>
        <strain evidence="3">CCP-1</strain>
    </source>
</reference>
<dbReference type="Pfam" id="PF20078">
    <property type="entry name" value="DUF6473"/>
    <property type="match status" value="1"/>
</dbReference>
<evidence type="ECO:0000313" key="3">
    <source>
        <dbReference type="Proteomes" id="UP001517376"/>
    </source>
</evidence>
<comment type="caution">
    <text evidence="2">The sequence shown here is derived from an EMBL/GenBank/DDBJ whole genome shotgun (WGS) entry which is preliminary data.</text>
</comment>
<dbReference type="Proteomes" id="UP001517376">
    <property type="component" value="Unassembled WGS sequence"/>
</dbReference>